<evidence type="ECO:0000313" key="2">
    <source>
        <dbReference type="Proteomes" id="UP000217994"/>
    </source>
</evidence>
<sequence>MTRSSSRKNPSVENDDAPQDRLTAIAQHDDLRRVDTPPVVLGRFYREQLDRRLWPSQAQLAADLGVSRAIVTRSIQASQLPSEVIAAFGGPDRVSFRAAEIVTRLVRELGSEVVARRALTVPAGTAPGNVRSILCSGVFRAEDGLALRLSPGASGRHIRIDSPHIQRVLPHLSVLEDLVNALLPSLLSRCS</sequence>
<dbReference type="Gene3D" id="1.10.10.2830">
    <property type="match status" value="1"/>
</dbReference>
<dbReference type="SUPFAM" id="SSF109709">
    <property type="entry name" value="KorB DNA-binding domain-like"/>
    <property type="match status" value="1"/>
</dbReference>
<protein>
    <recommendedName>
        <fullName evidence="3">DNA-binding protein</fullName>
    </recommendedName>
</protein>
<dbReference type="AlphaFoldDB" id="A0A2A4FD38"/>
<name>A0A2A4FD38_9BURK</name>
<reference evidence="1 2" key="1">
    <citation type="submission" date="2017-01" db="EMBL/GenBank/DDBJ databases">
        <title>Whole-Genome Shotgun Sequencing of Two beta-Proteobacterial Species in Search of the Bulgecin Biosynthetic Cluster.</title>
        <authorList>
            <person name="Horsman M.E."/>
            <person name="Marous D.R."/>
            <person name="Li R."/>
            <person name="Oliver R.A."/>
            <person name="Byun B."/>
            <person name="Emrich S.J."/>
            <person name="Boggess B."/>
            <person name="Townsend C.A."/>
            <person name="Mobashery S."/>
        </authorList>
    </citation>
    <scope>NUCLEOTIDE SEQUENCE [LARGE SCALE GENOMIC DNA]</scope>
    <source>
        <strain evidence="1 2">ATCC 31433</strain>
    </source>
</reference>
<gene>
    <name evidence="1" type="ORF">BZL54_21405</name>
</gene>
<dbReference type="Proteomes" id="UP000217994">
    <property type="component" value="Unassembled WGS sequence"/>
</dbReference>
<organism evidence="1 2">
    <name type="scientific">Burkholderia ubonensis subsp. mesacidophila</name>
    <dbReference type="NCBI Taxonomy" id="265293"/>
    <lineage>
        <taxon>Bacteria</taxon>
        <taxon>Pseudomonadati</taxon>
        <taxon>Pseudomonadota</taxon>
        <taxon>Betaproteobacteria</taxon>
        <taxon>Burkholderiales</taxon>
        <taxon>Burkholderiaceae</taxon>
        <taxon>Burkholderia</taxon>
        <taxon>Burkholderia cepacia complex</taxon>
    </lineage>
</organism>
<dbReference type="EMBL" id="MTZU01000067">
    <property type="protein sequence ID" value="PCE30249.1"/>
    <property type="molecule type" value="Genomic_DNA"/>
</dbReference>
<proteinExistence type="predicted"/>
<evidence type="ECO:0000313" key="1">
    <source>
        <dbReference type="EMBL" id="PCE30249.1"/>
    </source>
</evidence>
<accession>A0A2A4FD38</accession>
<comment type="caution">
    <text evidence="1">The sequence shown here is derived from an EMBL/GenBank/DDBJ whole genome shotgun (WGS) entry which is preliminary data.</text>
</comment>
<evidence type="ECO:0008006" key="3">
    <source>
        <dbReference type="Google" id="ProtNLM"/>
    </source>
</evidence>